<feature type="compositionally biased region" description="Low complexity" evidence="1">
    <location>
        <begin position="119"/>
        <end position="128"/>
    </location>
</feature>
<accession>A0AAJ0D671</accession>
<comment type="caution">
    <text evidence="3">The sequence shown here is derived from an EMBL/GenBank/DDBJ whole genome shotgun (WGS) entry which is preliminary data.</text>
</comment>
<reference evidence="3" key="1">
    <citation type="submission" date="2023-04" db="EMBL/GenBank/DDBJ databases">
        <title>Black Yeasts Isolated from many extreme environments.</title>
        <authorList>
            <person name="Coleine C."/>
            <person name="Stajich J.E."/>
            <person name="Selbmann L."/>
        </authorList>
    </citation>
    <scope>NUCLEOTIDE SEQUENCE</scope>
    <source>
        <strain evidence="3">CCFEE 5312</strain>
    </source>
</reference>
<dbReference type="EMBL" id="JAWDJX010000071">
    <property type="protein sequence ID" value="KAK3046994.1"/>
    <property type="molecule type" value="Genomic_DNA"/>
</dbReference>
<evidence type="ECO:0000313" key="4">
    <source>
        <dbReference type="Proteomes" id="UP001271007"/>
    </source>
</evidence>
<evidence type="ECO:0000259" key="2">
    <source>
        <dbReference type="Pfam" id="PF20516"/>
    </source>
</evidence>
<dbReference type="Pfam" id="PF20516">
    <property type="entry name" value="PDDEXK_12"/>
    <property type="match status" value="1"/>
</dbReference>
<feature type="domain" description="PD-(D/E)XK nuclease-like" evidence="2">
    <location>
        <begin position="194"/>
        <end position="407"/>
    </location>
</feature>
<dbReference type="InterPro" id="IPR046797">
    <property type="entry name" value="PDDEXK_12"/>
</dbReference>
<sequence>MPVSTDLPMPKKRKAQYIGNITSQARPKRRRIPLQSVSNNIAGHCIGIGQEIMSASSAKRGRGGYGASGPKTPRRSRRKTPTAQPNPPSDEEYEDERVDADPTPRGPSLPERALPPPSSGSSTRSKSPVKMVGLKNIQGGLEYHIIQSNAVLDDESHPLYSVRGVIEALDEISQGIAVIPLSHSERLREPKHRREFYAHHFDDSGKRDSLGTAPDISQVEELVARTIECEQEQESEGGWNCDVQWPTARLALDHSVHKNRLQLKNITSAKIQPSTFAPLRTSGSKPDARMVDFAYVLSPSEATEAGYSNLEIYTTAPHESFNQSCFNTISNKPLAVSFETKPSHVAGDDGLPQLSIWLHAHFTKLRQLTQAAHRRTEPVALPPLLFNIAHGGNWRVLAATQDKLGRSTLWQ</sequence>
<feature type="compositionally biased region" description="Acidic residues" evidence="1">
    <location>
        <begin position="89"/>
        <end position="98"/>
    </location>
</feature>
<evidence type="ECO:0000256" key="1">
    <source>
        <dbReference type="SAM" id="MobiDB-lite"/>
    </source>
</evidence>
<proteinExistence type="predicted"/>
<organism evidence="3 4">
    <name type="scientific">Extremus antarcticus</name>
    <dbReference type="NCBI Taxonomy" id="702011"/>
    <lineage>
        <taxon>Eukaryota</taxon>
        <taxon>Fungi</taxon>
        <taxon>Dikarya</taxon>
        <taxon>Ascomycota</taxon>
        <taxon>Pezizomycotina</taxon>
        <taxon>Dothideomycetes</taxon>
        <taxon>Dothideomycetidae</taxon>
        <taxon>Mycosphaerellales</taxon>
        <taxon>Extremaceae</taxon>
        <taxon>Extremus</taxon>
    </lineage>
</organism>
<keyword evidence="4" id="KW-1185">Reference proteome</keyword>
<feature type="region of interest" description="Disordered" evidence="1">
    <location>
        <begin position="53"/>
        <end position="129"/>
    </location>
</feature>
<gene>
    <name evidence="3" type="ORF">LTR09_011563</name>
</gene>
<name>A0AAJ0D671_9PEZI</name>
<dbReference type="AlphaFoldDB" id="A0AAJ0D671"/>
<evidence type="ECO:0000313" key="3">
    <source>
        <dbReference type="EMBL" id="KAK3046994.1"/>
    </source>
</evidence>
<dbReference type="Proteomes" id="UP001271007">
    <property type="component" value="Unassembled WGS sequence"/>
</dbReference>
<protein>
    <recommendedName>
        <fullName evidence="2">PD-(D/E)XK nuclease-like domain-containing protein</fullName>
    </recommendedName>
</protein>